<keyword evidence="4" id="KW-1185">Reference proteome</keyword>
<feature type="region of interest" description="Disordered" evidence="1">
    <location>
        <begin position="1"/>
        <end position="103"/>
    </location>
</feature>
<feature type="region of interest" description="Disordered" evidence="1">
    <location>
        <begin position="294"/>
        <end position="343"/>
    </location>
</feature>
<dbReference type="EMBL" id="JAUEDM010000006">
    <property type="protein sequence ID" value="KAK3315402.1"/>
    <property type="molecule type" value="Genomic_DNA"/>
</dbReference>
<accession>A0AAE0HZK8</accession>
<dbReference type="PANTHER" id="PTHR12854:SF7">
    <property type="entry name" value="ATAXIN-2 HOMOLOG"/>
    <property type="match status" value="1"/>
</dbReference>
<dbReference type="GO" id="GO:0010494">
    <property type="term" value="C:cytoplasmic stress granule"/>
    <property type="evidence" value="ECO:0007669"/>
    <property type="project" value="TreeGrafter"/>
</dbReference>
<sequence length="1066" mass="116155">MDDRSSTSKPANAISSPSPSTTPDLKSPTQRPLYSSKLGDQRARPTDAPASNPTVSSRQPPAQQKAWTSAKNPITGRSQTPKTNFNSQKPSPSVTSSLNSLREGQQVRFVLASQAEYEGTYANSSDPGACRLTRVVQKKLPKAIENTNGQRKEMMAFQRKDITDVVVLPGSQGKLDTKAPNGSRSSFQTDTAISKNRFGNERVLQRWDGGSASDALEDTSLESHGKGEKWDQFAANESLFGLTTNYHEEFYTTPLNKGDANWKERVAKADQKAREITQSPATTAHVAEERVMDYEGGDGHDDRNEEENGVRRQEFPALSNRENKYTPPARRAPTAHSTVKGAPVDPAIISSVLKSVPGQKQATSKGDEVKASSQGNKESSSQGNKESSKQNLENNPPGSKPEIVENKPAESKLATKPSETKPSDKNATPVRPSAATSRTISPQVKDGATSGDTPGTTPGVRNATETVERDVYLSFKNFAAQQRANQEKSRSTKMKQDKEVKLIELKNFANSFKLSTPVPDDLIPIIAKDRAKQQQIKEKALINAEEVAKQKAAEVAAIKEKDSAAVKETQPKATTEQTAASVAAVPVDPRTSSRPSAPQHSSSSGLPNRHTGGRSSYNNQPHYNQYNRNNRPQPHLGAQNQPTGHLAQRLRNVEQQKMQHPHMGQHPQVQDMRLPPTGPANGADPTFGRRLGAGPPSFQGAKLLNPNSHEFRPSAFAAPFTPVGPSQGSSPRSSVNNIPEAPPSIPPVPGQLIRRRTKAIDVKKCFILSHVESIQPPAGRDWSENDGLRPSFDTLPTWRQLQDETERPDSTMHMTYKEYFDKLPLTNAAVATPNPSHALPQVAHQHQLPFHLQQHGAQNMAPRQSPHIPPMQMHVGQHGGHVPHGAFSAPDDHRMMHSNSAQSFASPRMGQVPIAYAPTMNAPGQMPYAQQPVMQPFMTPGAPQMGHRSFSNNPQFMPQQPHYMGNPMLVQQPQYMPPGGMVTAGPQVQVYHPAHAQFLPPGAVPPQPMPVSNGFPSPGRPAAPMMAHQGSHQGQPVYGMSPGMPYQQPAYPPQQPQGKFSNQRPQ</sequence>
<feature type="region of interest" description="Disordered" evidence="1">
    <location>
        <begin position="355"/>
        <end position="466"/>
    </location>
</feature>
<dbReference type="AlphaFoldDB" id="A0AAE0HZK8"/>
<feature type="compositionally biased region" description="Polar residues" evidence="1">
    <location>
        <begin position="49"/>
        <end position="103"/>
    </location>
</feature>
<dbReference type="GO" id="GO:0034063">
    <property type="term" value="P:stress granule assembly"/>
    <property type="evidence" value="ECO:0007669"/>
    <property type="project" value="TreeGrafter"/>
</dbReference>
<feature type="compositionally biased region" description="Polar residues" evidence="1">
    <location>
        <begin position="724"/>
        <end position="737"/>
    </location>
</feature>
<feature type="compositionally biased region" description="Basic and acidic residues" evidence="1">
    <location>
        <begin position="294"/>
        <end position="314"/>
    </location>
</feature>
<dbReference type="PANTHER" id="PTHR12854">
    <property type="entry name" value="ATAXIN 2-RELATED"/>
    <property type="match status" value="1"/>
</dbReference>
<evidence type="ECO:0000313" key="4">
    <source>
        <dbReference type="Proteomes" id="UP001283341"/>
    </source>
</evidence>
<feature type="compositionally biased region" description="Pro residues" evidence="1">
    <location>
        <begin position="740"/>
        <end position="749"/>
    </location>
</feature>
<evidence type="ECO:0000256" key="1">
    <source>
        <dbReference type="SAM" id="MobiDB-lite"/>
    </source>
</evidence>
<proteinExistence type="predicted"/>
<feature type="region of interest" description="Disordered" evidence="1">
    <location>
        <begin position="561"/>
        <end position="644"/>
    </location>
</feature>
<feature type="compositionally biased region" description="Polar residues" evidence="1">
    <location>
        <begin position="613"/>
        <end position="643"/>
    </location>
</feature>
<feature type="domain" description="LsmAD" evidence="2">
    <location>
        <begin position="240"/>
        <end position="313"/>
    </location>
</feature>
<feature type="compositionally biased region" description="Polar residues" evidence="1">
    <location>
        <begin position="371"/>
        <end position="397"/>
    </location>
</feature>
<organism evidence="3 4">
    <name type="scientific">Apodospora peruviana</name>
    <dbReference type="NCBI Taxonomy" id="516989"/>
    <lineage>
        <taxon>Eukaryota</taxon>
        <taxon>Fungi</taxon>
        <taxon>Dikarya</taxon>
        <taxon>Ascomycota</taxon>
        <taxon>Pezizomycotina</taxon>
        <taxon>Sordariomycetes</taxon>
        <taxon>Sordariomycetidae</taxon>
        <taxon>Sordariales</taxon>
        <taxon>Lasiosphaeriaceae</taxon>
        <taxon>Apodospora</taxon>
    </lineage>
</organism>
<protein>
    <recommendedName>
        <fullName evidence="2">LsmAD domain-containing protein</fullName>
    </recommendedName>
</protein>
<dbReference type="GO" id="GO:0003729">
    <property type="term" value="F:mRNA binding"/>
    <property type="evidence" value="ECO:0007669"/>
    <property type="project" value="TreeGrafter"/>
</dbReference>
<dbReference type="InterPro" id="IPR009604">
    <property type="entry name" value="LsmAD_domain"/>
</dbReference>
<feature type="compositionally biased region" description="Low complexity" evidence="1">
    <location>
        <begin position="592"/>
        <end position="607"/>
    </location>
</feature>
<dbReference type="Proteomes" id="UP001283341">
    <property type="component" value="Unassembled WGS sequence"/>
</dbReference>
<gene>
    <name evidence="3" type="ORF">B0H66DRAFT_482269</name>
</gene>
<feature type="region of interest" description="Disordered" evidence="1">
    <location>
        <begin position="656"/>
        <end position="750"/>
    </location>
</feature>
<evidence type="ECO:0000313" key="3">
    <source>
        <dbReference type="EMBL" id="KAK3315402.1"/>
    </source>
</evidence>
<reference evidence="3" key="2">
    <citation type="submission" date="2023-06" db="EMBL/GenBank/DDBJ databases">
        <authorList>
            <consortium name="Lawrence Berkeley National Laboratory"/>
            <person name="Haridas S."/>
            <person name="Hensen N."/>
            <person name="Bonometti L."/>
            <person name="Westerberg I."/>
            <person name="Brannstrom I.O."/>
            <person name="Guillou S."/>
            <person name="Cros-Aarteil S."/>
            <person name="Calhoun S."/>
            <person name="Kuo A."/>
            <person name="Mondo S."/>
            <person name="Pangilinan J."/>
            <person name="Riley R."/>
            <person name="Labutti K."/>
            <person name="Andreopoulos B."/>
            <person name="Lipzen A."/>
            <person name="Chen C."/>
            <person name="Yanf M."/>
            <person name="Daum C."/>
            <person name="Ng V."/>
            <person name="Clum A."/>
            <person name="Steindorff A."/>
            <person name="Ohm R."/>
            <person name="Martin F."/>
            <person name="Silar P."/>
            <person name="Natvig D."/>
            <person name="Lalanne C."/>
            <person name="Gautier V."/>
            <person name="Ament-Velasquez S.L."/>
            <person name="Kruys A."/>
            <person name="Hutchinson M.I."/>
            <person name="Powell A.J."/>
            <person name="Barry K."/>
            <person name="Miller A.N."/>
            <person name="Grigoriev I.V."/>
            <person name="Debuchy R."/>
            <person name="Gladieux P."/>
            <person name="Thoren M.H."/>
            <person name="Johannesson H."/>
        </authorList>
    </citation>
    <scope>NUCLEOTIDE SEQUENCE</scope>
    <source>
        <strain evidence="3">CBS 118394</strain>
    </source>
</reference>
<dbReference type="SMART" id="SM01272">
    <property type="entry name" value="LsmAD"/>
    <property type="match status" value="1"/>
</dbReference>
<dbReference type="InterPro" id="IPR045117">
    <property type="entry name" value="ATXN2-like"/>
</dbReference>
<comment type="caution">
    <text evidence="3">The sequence shown here is derived from an EMBL/GenBank/DDBJ whole genome shotgun (WGS) entry which is preliminary data.</text>
</comment>
<dbReference type="Pfam" id="PF06741">
    <property type="entry name" value="LsmAD"/>
    <property type="match status" value="1"/>
</dbReference>
<evidence type="ECO:0000259" key="2">
    <source>
        <dbReference type="SMART" id="SM01272"/>
    </source>
</evidence>
<reference evidence="3" key="1">
    <citation type="journal article" date="2023" name="Mol. Phylogenet. Evol.">
        <title>Genome-scale phylogeny and comparative genomics of the fungal order Sordariales.</title>
        <authorList>
            <person name="Hensen N."/>
            <person name="Bonometti L."/>
            <person name="Westerberg I."/>
            <person name="Brannstrom I.O."/>
            <person name="Guillou S."/>
            <person name="Cros-Aarteil S."/>
            <person name="Calhoun S."/>
            <person name="Haridas S."/>
            <person name="Kuo A."/>
            <person name="Mondo S."/>
            <person name="Pangilinan J."/>
            <person name="Riley R."/>
            <person name="LaButti K."/>
            <person name="Andreopoulos B."/>
            <person name="Lipzen A."/>
            <person name="Chen C."/>
            <person name="Yan M."/>
            <person name="Daum C."/>
            <person name="Ng V."/>
            <person name="Clum A."/>
            <person name="Steindorff A."/>
            <person name="Ohm R.A."/>
            <person name="Martin F."/>
            <person name="Silar P."/>
            <person name="Natvig D.O."/>
            <person name="Lalanne C."/>
            <person name="Gautier V."/>
            <person name="Ament-Velasquez S.L."/>
            <person name="Kruys A."/>
            <person name="Hutchinson M.I."/>
            <person name="Powell A.J."/>
            <person name="Barry K."/>
            <person name="Miller A.N."/>
            <person name="Grigoriev I.V."/>
            <person name="Debuchy R."/>
            <person name="Gladieux P."/>
            <person name="Hiltunen Thoren M."/>
            <person name="Johannesson H."/>
        </authorList>
    </citation>
    <scope>NUCLEOTIDE SEQUENCE</scope>
    <source>
        <strain evidence="3">CBS 118394</strain>
    </source>
</reference>
<name>A0AAE0HZK8_9PEZI</name>
<feature type="region of interest" description="Disordered" evidence="1">
    <location>
        <begin position="1016"/>
        <end position="1066"/>
    </location>
</feature>
<feature type="compositionally biased region" description="Polar residues" evidence="1">
    <location>
        <begin position="571"/>
        <end position="580"/>
    </location>
</feature>
<feature type="compositionally biased region" description="Polar residues" evidence="1">
    <location>
        <begin position="7"/>
        <end position="33"/>
    </location>
</feature>